<name>A0A0G1PEP4_9BACT</name>
<reference evidence="1 2" key="1">
    <citation type="journal article" date="2015" name="Nature">
        <title>rRNA introns, odd ribosomes, and small enigmatic genomes across a large radiation of phyla.</title>
        <authorList>
            <person name="Brown C.T."/>
            <person name="Hug L.A."/>
            <person name="Thomas B.C."/>
            <person name="Sharon I."/>
            <person name="Castelle C.J."/>
            <person name="Singh A."/>
            <person name="Wilkins M.J."/>
            <person name="Williams K.H."/>
            <person name="Banfield J.F."/>
        </authorList>
    </citation>
    <scope>NUCLEOTIDE SEQUENCE [LARGE SCALE GENOMIC DNA]</scope>
</reference>
<sequence>MESKKQGRPALSTRPYQELFGYVNDKNHIVASLRTLLFDLFRVPRSFEPLLIPALLRQAEGESKKQYRYLSHAMVAVVDKYRSYSPEVPLRGFHLLWVIERGGWHMHQANHTLSMMRDLQAWVDGFVYKESGHLVTVHPLSIITSDGAWHFVEAGHLSPPGLYTDISLRRDAWIHHMMVRMLERYAEDFSSYVAQHALPVAQSSLLVSDTSELFGLVLLECRHMEPSARITPDFFTQMFVRHGLECWRICLCCRALRNGMNHRLVLYLIHTFGCAWLSGILSALEQKQLDLSMVEAMAAYPKLFLGKSWQEIFPKMLKWRQNGRPIGDVPKVMTHRK</sequence>
<accession>A0A0G1PEP4</accession>
<protein>
    <submittedName>
        <fullName evidence="1">Uncharacterized protein</fullName>
    </submittedName>
</protein>
<gene>
    <name evidence="1" type="ORF">UX45_C0029G0010</name>
</gene>
<organism evidence="1 2">
    <name type="scientific">Candidatus Uhrbacteria bacterium GW2011_GWF2_46_218</name>
    <dbReference type="NCBI Taxonomy" id="1619001"/>
    <lineage>
        <taxon>Bacteria</taxon>
        <taxon>Candidatus Uhriibacteriota</taxon>
    </lineage>
</organism>
<comment type="caution">
    <text evidence="1">The sequence shown here is derived from an EMBL/GenBank/DDBJ whole genome shotgun (WGS) entry which is preliminary data.</text>
</comment>
<dbReference type="Proteomes" id="UP000034705">
    <property type="component" value="Unassembled WGS sequence"/>
</dbReference>
<proteinExistence type="predicted"/>
<dbReference type="EMBL" id="LCMG01000029">
    <property type="protein sequence ID" value="KKU31201.1"/>
    <property type="molecule type" value="Genomic_DNA"/>
</dbReference>
<evidence type="ECO:0000313" key="1">
    <source>
        <dbReference type="EMBL" id="KKU31201.1"/>
    </source>
</evidence>
<dbReference type="AlphaFoldDB" id="A0A0G1PEP4"/>
<evidence type="ECO:0000313" key="2">
    <source>
        <dbReference type="Proteomes" id="UP000034705"/>
    </source>
</evidence>